<dbReference type="InterPro" id="IPR005428">
    <property type="entry name" value="CD36/SCARB1/SNMP1"/>
</dbReference>
<protein>
    <recommendedName>
        <fullName evidence="11">Platelet glycoprotein 4</fullName>
    </recommendedName>
    <alternativeName>
        <fullName evidence="31">Glycoprotein IIIb</fullName>
    </alternativeName>
    <alternativeName>
        <fullName evidence="29">PAS IV</fullName>
    </alternativeName>
    <alternativeName>
        <fullName evidence="30">PAS-4</fullName>
    </alternativeName>
    <alternativeName>
        <fullName evidence="28">Platelet glycoprotein IV</fullName>
    </alternativeName>
</protein>
<comment type="caution">
    <text evidence="32">The sequence shown here is derived from an EMBL/GenBank/DDBJ whole genome shotgun (WGS) entry which is preliminary data.</text>
</comment>
<evidence type="ECO:0000313" key="33">
    <source>
        <dbReference type="Proteomes" id="UP001152320"/>
    </source>
</evidence>
<evidence type="ECO:0000256" key="12">
    <source>
        <dbReference type="ARBA" id="ARBA00022448"/>
    </source>
</evidence>
<evidence type="ECO:0000256" key="29">
    <source>
        <dbReference type="ARBA" id="ARBA00031821"/>
    </source>
</evidence>
<evidence type="ECO:0000256" key="11">
    <source>
        <dbReference type="ARBA" id="ARBA00020772"/>
    </source>
</evidence>
<dbReference type="Proteomes" id="UP001152320">
    <property type="component" value="Chromosome 15"/>
</dbReference>
<evidence type="ECO:0000256" key="18">
    <source>
        <dbReference type="ARBA" id="ARBA00022989"/>
    </source>
</evidence>
<evidence type="ECO:0000256" key="15">
    <source>
        <dbReference type="ARBA" id="ARBA00022692"/>
    </source>
</evidence>
<dbReference type="PRINTS" id="PR01609">
    <property type="entry name" value="CD36FAMILY"/>
</dbReference>
<sequence length="93" mass="10245">MASRGCLIFLAILGALLVILGGILIPIGNNAIYNGVKTGTVLTPDSEAYDAWVEPPVPVYISYWVWHLKNPDQFLAGQKPVLEQKGPYTYRLD</sequence>
<evidence type="ECO:0000256" key="13">
    <source>
        <dbReference type="ARBA" id="ARBA00022475"/>
    </source>
</evidence>
<comment type="subcellular location">
    <subcellularLocation>
        <location evidence="6">Apical cell membrane</location>
    </subcellularLocation>
    <subcellularLocation>
        <location evidence="9">Cell membrane</location>
        <topology evidence="9">Multi-pass membrane protein</topology>
    </subcellularLocation>
    <subcellularLocation>
        <location evidence="8">Golgi apparatus</location>
    </subcellularLocation>
    <subcellularLocation>
        <location evidence="7">Membrane raft</location>
    </subcellularLocation>
</comment>
<evidence type="ECO:0000256" key="4">
    <source>
        <dbReference type="ARBA" id="ARBA00000996"/>
    </source>
</evidence>
<gene>
    <name evidence="32" type="ORF">HOLleu_31185</name>
</gene>
<evidence type="ECO:0000256" key="27">
    <source>
        <dbReference type="ARBA" id="ARBA00023949"/>
    </source>
</evidence>
<evidence type="ECO:0000256" key="31">
    <source>
        <dbReference type="ARBA" id="ARBA00032780"/>
    </source>
</evidence>
<evidence type="ECO:0000256" key="5">
    <source>
        <dbReference type="ARBA" id="ARBA00001892"/>
    </source>
</evidence>
<evidence type="ECO:0000256" key="1">
    <source>
        <dbReference type="ARBA" id="ARBA00000542"/>
    </source>
</evidence>
<dbReference type="PRINTS" id="PR01610">
    <property type="entry name" value="CD36ANTIGEN"/>
</dbReference>
<dbReference type="GO" id="GO:0016324">
    <property type="term" value="C:apical plasma membrane"/>
    <property type="evidence" value="ECO:0007669"/>
    <property type="project" value="UniProtKB-SubCell"/>
</dbReference>
<proteinExistence type="inferred from homology"/>
<evidence type="ECO:0000256" key="26">
    <source>
        <dbReference type="ARBA" id="ARBA00023288"/>
    </source>
</evidence>
<evidence type="ECO:0000256" key="2">
    <source>
        <dbReference type="ARBA" id="ARBA00000626"/>
    </source>
</evidence>
<dbReference type="PANTHER" id="PTHR11923:SF12">
    <property type="entry name" value="PLATELET GLYCOPROTEIN 4"/>
    <property type="match status" value="1"/>
</dbReference>
<comment type="catalytic activity">
    <reaction evidence="5">
        <text>butanoate(out) = butanoate(in)</text>
        <dbReference type="Rhea" id="RHEA:45248"/>
        <dbReference type="ChEBI" id="CHEBI:17968"/>
    </reaction>
    <physiologicalReaction direction="left-to-right" evidence="5">
        <dbReference type="Rhea" id="RHEA:45249"/>
    </physiologicalReaction>
</comment>
<evidence type="ECO:0000313" key="32">
    <source>
        <dbReference type="EMBL" id="KAJ8028832.1"/>
    </source>
</evidence>
<comment type="catalytic activity">
    <reaction evidence="1">
        <text>(9Z,12Z)-octadecadienoate(out) = (9Z,12Z)-octadecadienoate(in)</text>
        <dbReference type="Rhea" id="RHEA:45264"/>
        <dbReference type="ChEBI" id="CHEBI:30245"/>
    </reaction>
    <physiologicalReaction direction="left-to-right" evidence="1">
        <dbReference type="Rhea" id="RHEA:45265"/>
    </physiologicalReaction>
</comment>
<evidence type="ECO:0000256" key="20">
    <source>
        <dbReference type="ARBA" id="ARBA00023055"/>
    </source>
</evidence>
<keyword evidence="15" id="KW-0812">Transmembrane</keyword>
<evidence type="ECO:0000256" key="19">
    <source>
        <dbReference type="ARBA" id="ARBA00023034"/>
    </source>
</evidence>
<evidence type="ECO:0000256" key="3">
    <source>
        <dbReference type="ARBA" id="ARBA00000934"/>
    </source>
</evidence>
<dbReference type="GO" id="GO:0005044">
    <property type="term" value="F:scavenger receptor activity"/>
    <property type="evidence" value="ECO:0007669"/>
    <property type="project" value="TreeGrafter"/>
</dbReference>
<keyword evidence="13" id="KW-1003">Cell membrane</keyword>
<comment type="catalytic activity">
    <reaction evidence="2">
        <text>(9Z)-octadecenoate(out) = (9Z)-octadecenoate(in)</text>
        <dbReference type="Rhea" id="RHEA:33655"/>
        <dbReference type="ChEBI" id="CHEBI:30823"/>
    </reaction>
    <physiologicalReaction direction="left-to-right" evidence="2">
        <dbReference type="Rhea" id="RHEA:33656"/>
    </physiologicalReaction>
</comment>
<keyword evidence="24" id="KW-0675">Receptor</keyword>
<evidence type="ECO:0000256" key="14">
    <source>
        <dbReference type="ARBA" id="ARBA00022499"/>
    </source>
</evidence>
<keyword evidence="26" id="KW-0449">Lipoprotein</keyword>
<organism evidence="32 33">
    <name type="scientific">Holothuria leucospilota</name>
    <name type="common">Black long sea cucumber</name>
    <name type="synonym">Mertensiothuria leucospilota</name>
    <dbReference type="NCBI Taxonomy" id="206669"/>
    <lineage>
        <taxon>Eukaryota</taxon>
        <taxon>Metazoa</taxon>
        <taxon>Echinodermata</taxon>
        <taxon>Eleutherozoa</taxon>
        <taxon>Echinozoa</taxon>
        <taxon>Holothuroidea</taxon>
        <taxon>Aspidochirotacea</taxon>
        <taxon>Aspidochirotida</taxon>
        <taxon>Holothuriidae</taxon>
        <taxon>Holothuria</taxon>
    </lineage>
</organism>
<evidence type="ECO:0000256" key="22">
    <source>
        <dbReference type="ARBA" id="ARBA00023139"/>
    </source>
</evidence>
<dbReference type="OrthoDB" id="514335at2759"/>
<keyword evidence="14" id="KW-1017">Isopeptide bond</keyword>
<name>A0A9Q1BLG5_HOLLE</name>
<evidence type="ECO:0000256" key="24">
    <source>
        <dbReference type="ARBA" id="ARBA00023170"/>
    </source>
</evidence>
<dbReference type="GO" id="GO:0007155">
    <property type="term" value="P:cell adhesion"/>
    <property type="evidence" value="ECO:0007669"/>
    <property type="project" value="UniProtKB-KW"/>
</dbReference>
<evidence type="ECO:0000256" key="16">
    <source>
        <dbReference type="ARBA" id="ARBA00022843"/>
    </source>
</evidence>
<keyword evidence="17" id="KW-0130">Cell adhesion</keyword>
<comment type="catalytic activity">
    <reaction evidence="4">
        <text>tetradecanoate(out) = tetradecanoate(in)</text>
        <dbReference type="Rhea" id="RHEA:45252"/>
        <dbReference type="ChEBI" id="CHEBI:30807"/>
    </reaction>
    <physiologicalReaction direction="left-to-right" evidence="4">
        <dbReference type="Rhea" id="RHEA:45253"/>
    </physiologicalReaction>
</comment>
<keyword evidence="20" id="KW-0445">Lipid transport</keyword>
<evidence type="ECO:0000256" key="8">
    <source>
        <dbReference type="ARBA" id="ARBA00004555"/>
    </source>
</evidence>
<evidence type="ECO:0000256" key="21">
    <source>
        <dbReference type="ARBA" id="ARBA00023136"/>
    </source>
</evidence>
<keyword evidence="19" id="KW-0333">Golgi apparatus</keyword>
<evidence type="ECO:0000256" key="25">
    <source>
        <dbReference type="ARBA" id="ARBA00023180"/>
    </source>
</evidence>
<comment type="similarity">
    <text evidence="10">Belongs to the CD36 family.</text>
</comment>
<comment type="catalytic activity">
    <reaction evidence="3">
        <text>hexadecanoate(out) = hexadecanoate(in)</text>
        <dbReference type="Rhea" id="RHEA:45256"/>
        <dbReference type="ChEBI" id="CHEBI:7896"/>
    </reaction>
    <physiologicalReaction direction="left-to-right" evidence="3">
        <dbReference type="Rhea" id="RHEA:45257"/>
    </physiologicalReaction>
</comment>
<dbReference type="PANTHER" id="PTHR11923">
    <property type="entry name" value="SCAVENGER RECEPTOR CLASS B TYPE-1 SR-B1"/>
    <property type="match status" value="1"/>
</dbReference>
<keyword evidence="25" id="KW-0325">Glycoprotein</keyword>
<evidence type="ECO:0000256" key="10">
    <source>
        <dbReference type="ARBA" id="ARBA00010532"/>
    </source>
</evidence>
<evidence type="ECO:0000256" key="7">
    <source>
        <dbReference type="ARBA" id="ARBA00004285"/>
    </source>
</evidence>
<keyword evidence="22" id="KW-0564">Palmitate</keyword>
<dbReference type="EMBL" id="JAIZAY010000015">
    <property type="protein sequence ID" value="KAJ8028832.1"/>
    <property type="molecule type" value="Genomic_DNA"/>
</dbReference>
<accession>A0A9Q1BLG5</accession>
<evidence type="ECO:0000256" key="17">
    <source>
        <dbReference type="ARBA" id="ARBA00022889"/>
    </source>
</evidence>
<evidence type="ECO:0000256" key="28">
    <source>
        <dbReference type="ARBA" id="ARBA00029966"/>
    </source>
</evidence>
<dbReference type="GO" id="GO:0045121">
    <property type="term" value="C:membrane raft"/>
    <property type="evidence" value="ECO:0007669"/>
    <property type="project" value="UniProtKB-SubCell"/>
</dbReference>
<evidence type="ECO:0000256" key="30">
    <source>
        <dbReference type="ARBA" id="ARBA00032188"/>
    </source>
</evidence>
<dbReference type="Pfam" id="PF01130">
    <property type="entry name" value="CD36"/>
    <property type="match status" value="1"/>
</dbReference>
<keyword evidence="18" id="KW-1133">Transmembrane helix</keyword>
<dbReference type="InterPro" id="IPR002159">
    <property type="entry name" value="CD36_fam"/>
</dbReference>
<comment type="catalytic activity">
    <reaction evidence="27">
        <text>tetracosanoate(out) = tetracosanoate(in)</text>
        <dbReference type="Rhea" id="RHEA:45260"/>
        <dbReference type="ChEBI" id="CHEBI:31014"/>
    </reaction>
    <physiologicalReaction direction="left-to-right" evidence="27">
        <dbReference type="Rhea" id="RHEA:45261"/>
    </physiologicalReaction>
</comment>
<keyword evidence="16" id="KW-0832">Ubl conjugation</keyword>
<dbReference type="GO" id="GO:0005794">
    <property type="term" value="C:Golgi apparatus"/>
    <property type="evidence" value="ECO:0007669"/>
    <property type="project" value="UniProtKB-SubCell"/>
</dbReference>
<evidence type="ECO:0000256" key="6">
    <source>
        <dbReference type="ARBA" id="ARBA00004221"/>
    </source>
</evidence>
<keyword evidence="12" id="KW-0813">Transport</keyword>
<dbReference type="GO" id="GO:0006869">
    <property type="term" value="P:lipid transport"/>
    <property type="evidence" value="ECO:0007669"/>
    <property type="project" value="UniProtKB-KW"/>
</dbReference>
<evidence type="ECO:0000256" key="23">
    <source>
        <dbReference type="ARBA" id="ARBA00023157"/>
    </source>
</evidence>
<keyword evidence="21" id="KW-0472">Membrane</keyword>
<evidence type="ECO:0000256" key="9">
    <source>
        <dbReference type="ARBA" id="ARBA00004651"/>
    </source>
</evidence>
<dbReference type="AlphaFoldDB" id="A0A9Q1BLG5"/>
<keyword evidence="33" id="KW-1185">Reference proteome</keyword>
<reference evidence="32" key="1">
    <citation type="submission" date="2021-10" db="EMBL/GenBank/DDBJ databases">
        <title>Tropical sea cucumber genome reveals ecological adaptation and Cuvierian tubules defense mechanism.</title>
        <authorList>
            <person name="Chen T."/>
        </authorList>
    </citation>
    <scope>NUCLEOTIDE SEQUENCE</scope>
    <source>
        <strain evidence="32">Nanhai2018</strain>
        <tissue evidence="32">Muscle</tissue>
    </source>
</reference>
<keyword evidence="23" id="KW-1015">Disulfide bond</keyword>